<dbReference type="Proteomes" id="UP000015104">
    <property type="component" value="Unassembled WGS sequence"/>
</dbReference>
<keyword evidence="1" id="KW-1133">Transmembrane helix</keyword>
<proteinExistence type="predicted"/>
<feature type="transmembrane region" description="Helical" evidence="1">
    <location>
        <begin position="150"/>
        <end position="172"/>
    </location>
</feature>
<feature type="transmembrane region" description="Helical" evidence="1">
    <location>
        <begin position="32"/>
        <end position="50"/>
    </location>
</feature>
<accession>T1KRG7</accession>
<feature type="transmembrane region" description="Helical" evidence="1">
    <location>
        <begin position="264"/>
        <end position="289"/>
    </location>
</feature>
<evidence type="ECO:0008006" key="4">
    <source>
        <dbReference type="Google" id="ProtNLM"/>
    </source>
</evidence>
<sequence length="366" mass="42689">MDQVKSIYSDPQTEPSSLLGCSLVRKNVSSQVTFWVASISLISKAVYRLYFIFTTGIDHREPPIIRYEQLLIQMYSLCLGLTIMNFEFNRSVYITYLDCYQTIVSEHFSKSSSKFVNKWVKIIRFWVLIAFLYELTTITIHTYLRYFHKIGLQVNFFATILVVLISQVSYILSMQFIIECCIYCQATFIPINTLLNNFLHQNKHSTPIKMYRMARVTRSYYFETIKSIRYMDKFLAFAVLVFYFYFSGRCIFLFGRFFQGSSTIYLQIYNFFRFFGEASYLVLVTYHLARVNRLSVKIFDKVYALTHSSNSDSVESINEINLFLLRIDRNDVGFTFAGLCLVSPSFVSSLATISLTVGLALPNLFK</sequence>
<dbReference type="EMBL" id="CAEY01000391">
    <property type="status" value="NOT_ANNOTATED_CDS"/>
    <property type="molecule type" value="Genomic_DNA"/>
</dbReference>
<dbReference type="EnsemblMetazoa" id="tetur18g03470.1">
    <property type="protein sequence ID" value="tetur18g03470.1"/>
    <property type="gene ID" value="tetur18g03470"/>
</dbReference>
<keyword evidence="1" id="KW-0812">Transmembrane</keyword>
<dbReference type="AlphaFoldDB" id="T1KRG7"/>
<evidence type="ECO:0000256" key="1">
    <source>
        <dbReference type="SAM" id="Phobius"/>
    </source>
</evidence>
<reference evidence="3" key="1">
    <citation type="submission" date="2011-08" db="EMBL/GenBank/DDBJ databases">
        <authorList>
            <person name="Rombauts S."/>
        </authorList>
    </citation>
    <scope>NUCLEOTIDE SEQUENCE</scope>
    <source>
        <strain evidence="3">London</strain>
    </source>
</reference>
<keyword evidence="1" id="KW-0472">Membrane</keyword>
<protein>
    <recommendedName>
        <fullName evidence="4">Gustatory receptor</fullName>
    </recommendedName>
</protein>
<name>T1KRG7_TETUR</name>
<dbReference type="HOGENOM" id="CLU_755079_0_0_1"/>
<feature type="transmembrane region" description="Helical" evidence="1">
    <location>
        <begin position="234"/>
        <end position="258"/>
    </location>
</feature>
<evidence type="ECO:0000313" key="2">
    <source>
        <dbReference type="EnsemblMetazoa" id="tetur18g03470.1"/>
    </source>
</evidence>
<feature type="transmembrane region" description="Helical" evidence="1">
    <location>
        <begin position="122"/>
        <end position="144"/>
    </location>
</feature>
<evidence type="ECO:0000313" key="3">
    <source>
        <dbReference type="Proteomes" id="UP000015104"/>
    </source>
</evidence>
<keyword evidence="3" id="KW-1185">Reference proteome</keyword>
<organism evidence="2 3">
    <name type="scientific">Tetranychus urticae</name>
    <name type="common">Two-spotted spider mite</name>
    <dbReference type="NCBI Taxonomy" id="32264"/>
    <lineage>
        <taxon>Eukaryota</taxon>
        <taxon>Metazoa</taxon>
        <taxon>Ecdysozoa</taxon>
        <taxon>Arthropoda</taxon>
        <taxon>Chelicerata</taxon>
        <taxon>Arachnida</taxon>
        <taxon>Acari</taxon>
        <taxon>Acariformes</taxon>
        <taxon>Trombidiformes</taxon>
        <taxon>Prostigmata</taxon>
        <taxon>Eleutherengona</taxon>
        <taxon>Raphignathae</taxon>
        <taxon>Tetranychoidea</taxon>
        <taxon>Tetranychidae</taxon>
        <taxon>Tetranychus</taxon>
    </lineage>
</organism>
<feature type="transmembrane region" description="Helical" evidence="1">
    <location>
        <begin position="334"/>
        <end position="361"/>
    </location>
</feature>
<feature type="transmembrane region" description="Helical" evidence="1">
    <location>
        <begin position="70"/>
        <end position="88"/>
    </location>
</feature>
<reference evidence="2" key="2">
    <citation type="submission" date="2015-06" db="UniProtKB">
        <authorList>
            <consortium name="EnsemblMetazoa"/>
        </authorList>
    </citation>
    <scope>IDENTIFICATION</scope>
</reference>